<accession>A0AAN5CMJ1</accession>
<evidence type="ECO:0000256" key="1">
    <source>
        <dbReference type="SAM" id="SignalP"/>
    </source>
</evidence>
<feature type="signal peptide" evidence="1">
    <location>
        <begin position="1"/>
        <end position="16"/>
    </location>
</feature>
<sequence>MFPIIALFSSFILASAQSGGIDIPIPMDQVAVDSVPLSLHFNFPSAQNLSDQAKKEFADIIFVSFIDSDNLEHLIMTQPVSFQNLDAVNLEQTKDEQRQNDMRANVTKALAELPAAIVKLNAIEDNKSLTGQQSNDQTQALFESLKTPYLRRLLEAVSYPDYAEGEEPLFTINMATAKRRSSSLLDLSLNFPPFEKATNEARMELISILSVRCPFSLDALLLSMNNDTLTKGQMETEIKAWAAKNNATEAVNSEHTKDEQRMREMRGNITKAINELPALIAKVTIEQTKTTIEEELKSISNPFMRDMVEAIGERIEEEEEQSILNFSLGR</sequence>
<evidence type="ECO:0000313" key="3">
    <source>
        <dbReference type="EMBL" id="GMR47107.1"/>
    </source>
</evidence>
<dbReference type="PANTHER" id="PTHR21593">
    <property type="entry name" value="PRION-LIKE- Q/N-RICH -DOMAIN-BEARING PROTEIN PROTEIN"/>
    <property type="match status" value="1"/>
</dbReference>
<dbReference type="PANTHER" id="PTHR21593:SF36">
    <property type="entry name" value="DUF148 DOMAIN-CONTAINING PROTEIN-RELATED"/>
    <property type="match status" value="1"/>
</dbReference>
<keyword evidence="4" id="KW-1185">Reference proteome</keyword>
<keyword evidence="1" id="KW-0732">Signal</keyword>
<comment type="caution">
    <text evidence="3">The sequence shown here is derived from an EMBL/GenBank/DDBJ whole genome shotgun (WGS) entry which is preliminary data.</text>
</comment>
<feature type="chain" id="PRO_5042993547" description="SXP/RAL-2 family protein Ani s 5-like cation-binding domain-containing protein" evidence="1">
    <location>
        <begin position="17"/>
        <end position="330"/>
    </location>
</feature>
<dbReference type="Proteomes" id="UP001328107">
    <property type="component" value="Unassembled WGS sequence"/>
</dbReference>
<dbReference type="Pfam" id="PF02520">
    <property type="entry name" value="ANIS5_cation-bd"/>
    <property type="match status" value="2"/>
</dbReference>
<proteinExistence type="predicted"/>
<dbReference type="InterPro" id="IPR052823">
    <property type="entry name" value="SXP/RAL-2_related"/>
</dbReference>
<evidence type="ECO:0000259" key="2">
    <source>
        <dbReference type="Pfam" id="PF02520"/>
    </source>
</evidence>
<dbReference type="InterPro" id="IPR003677">
    <property type="entry name" value="ANIS5_cation-bd"/>
</dbReference>
<feature type="domain" description="SXP/RAL-2 family protein Ani s 5-like cation-binding" evidence="2">
    <location>
        <begin position="53"/>
        <end position="146"/>
    </location>
</feature>
<dbReference type="EMBL" id="BTRK01000004">
    <property type="protein sequence ID" value="GMR47107.1"/>
    <property type="molecule type" value="Genomic_DNA"/>
</dbReference>
<dbReference type="AlphaFoldDB" id="A0AAN5CMJ1"/>
<name>A0AAN5CMJ1_9BILA</name>
<organism evidence="3 4">
    <name type="scientific">Pristionchus mayeri</name>
    <dbReference type="NCBI Taxonomy" id="1317129"/>
    <lineage>
        <taxon>Eukaryota</taxon>
        <taxon>Metazoa</taxon>
        <taxon>Ecdysozoa</taxon>
        <taxon>Nematoda</taxon>
        <taxon>Chromadorea</taxon>
        <taxon>Rhabditida</taxon>
        <taxon>Rhabditina</taxon>
        <taxon>Diplogasteromorpha</taxon>
        <taxon>Diplogasteroidea</taxon>
        <taxon>Neodiplogasteridae</taxon>
        <taxon>Pristionchus</taxon>
    </lineage>
</organism>
<evidence type="ECO:0000313" key="4">
    <source>
        <dbReference type="Proteomes" id="UP001328107"/>
    </source>
</evidence>
<protein>
    <recommendedName>
        <fullName evidence="2">SXP/RAL-2 family protein Ani s 5-like cation-binding domain-containing protein</fullName>
    </recommendedName>
</protein>
<gene>
    <name evidence="3" type="ORF">PMAYCL1PPCAC_17302</name>
</gene>
<feature type="domain" description="SXP/RAL-2 family protein Ani s 5-like cation-binding" evidence="2">
    <location>
        <begin position="224"/>
        <end position="299"/>
    </location>
</feature>
<reference evidence="4" key="1">
    <citation type="submission" date="2022-10" db="EMBL/GenBank/DDBJ databases">
        <title>Genome assembly of Pristionchus species.</title>
        <authorList>
            <person name="Yoshida K."/>
            <person name="Sommer R.J."/>
        </authorList>
    </citation>
    <scope>NUCLEOTIDE SEQUENCE [LARGE SCALE GENOMIC DNA]</scope>
    <source>
        <strain evidence="4">RS5460</strain>
    </source>
</reference>